<accession>A0A4D6YA86</accession>
<feature type="domain" description="J" evidence="8">
    <location>
        <begin position="2"/>
        <end position="74"/>
    </location>
</feature>
<comment type="function">
    <text evidence="4 7">Co-chaperone involved in the maturation of iron-sulfur cluster-containing proteins. Seems to help targeting proteins to be folded toward HscA.</text>
</comment>
<dbReference type="InterPro" id="IPR001623">
    <property type="entry name" value="DnaJ_domain"/>
</dbReference>
<evidence type="ECO:0000256" key="3">
    <source>
        <dbReference type="ARBA" id="ARBA00023186"/>
    </source>
</evidence>
<evidence type="ECO:0000256" key="7">
    <source>
        <dbReference type="HAMAP-Rule" id="MF_00682"/>
    </source>
</evidence>
<dbReference type="Proteomes" id="UP000298688">
    <property type="component" value="Chromosome"/>
</dbReference>
<dbReference type="Pfam" id="PF07743">
    <property type="entry name" value="HSCB_C"/>
    <property type="match status" value="1"/>
</dbReference>
<dbReference type="EMBL" id="CP034858">
    <property type="protein sequence ID" value="QCI25213.1"/>
    <property type="molecule type" value="Genomic_DNA"/>
</dbReference>
<evidence type="ECO:0000256" key="1">
    <source>
        <dbReference type="ARBA" id="ARBA00010476"/>
    </source>
</evidence>
<evidence type="ECO:0000256" key="5">
    <source>
        <dbReference type="ARBA" id="ARBA00025986"/>
    </source>
</evidence>
<dbReference type="GO" id="GO:1990230">
    <property type="term" value="C:iron-sulfur cluster transfer complex"/>
    <property type="evidence" value="ECO:0007669"/>
    <property type="project" value="TreeGrafter"/>
</dbReference>
<evidence type="ECO:0000313" key="9">
    <source>
        <dbReference type="EMBL" id="QCI25213.1"/>
    </source>
</evidence>
<dbReference type="NCBIfam" id="TIGR00714">
    <property type="entry name" value="hscB"/>
    <property type="match status" value="1"/>
</dbReference>
<evidence type="ECO:0000256" key="4">
    <source>
        <dbReference type="ARBA" id="ARBA00025596"/>
    </source>
</evidence>
<evidence type="ECO:0000256" key="6">
    <source>
        <dbReference type="ARBA" id="ARBA00030734"/>
    </source>
</evidence>
<dbReference type="OrthoDB" id="287587at2"/>
<dbReference type="CDD" id="cd06257">
    <property type="entry name" value="DnaJ"/>
    <property type="match status" value="1"/>
</dbReference>
<dbReference type="GO" id="GO:0006457">
    <property type="term" value="P:protein folding"/>
    <property type="evidence" value="ECO:0007669"/>
    <property type="project" value="UniProtKB-UniRule"/>
</dbReference>
<gene>
    <name evidence="7 9" type="primary">hscB</name>
    <name evidence="9" type="ORF">D9V76_03110</name>
</gene>
<dbReference type="GO" id="GO:0001671">
    <property type="term" value="F:ATPase activator activity"/>
    <property type="evidence" value="ECO:0007669"/>
    <property type="project" value="InterPro"/>
</dbReference>
<dbReference type="GO" id="GO:0051259">
    <property type="term" value="P:protein complex oligomerization"/>
    <property type="evidence" value="ECO:0007669"/>
    <property type="project" value="InterPro"/>
</dbReference>
<dbReference type="GO" id="GO:0051087">
    <property type="term" value="F:protein-folding chaperone binding"/>
    <property type="evidence" value="ECO:0007669"/>
    <property type="project" value="InterPro"/>
</dbReference>
<dbReference type="InterPro" id="IPR036869">
    <property type="entry name" value="J_dom_sf"/>
</dbReference>
<comment type="subunit">
    <text evidence="5 7">Interacts with HscA and stimulates its ATPase activity. Interacts with IscU.</text>
</comment>
<dbReference type="HAMAP" id="MF_00682">
    <property type="entry name" value="HscB"/>
    <property type="match status" value="1"/>
</dbReference>
<dbReference type="InterPro" id="IPR004640">
    <property type="entry name" value="HscB"/>
</dbReference>
<dbReference type="PANTHER" id="PTHR14021">
    <property type="entry name" value="IRON-SULFUR CLUSTER CO-CHAPERONE PROTEIN HSCB"/>
    <property type="match status" value="1"/>
</dbReference>
<name>A0A4D6YA86_BUCRP</name>
<dbReference type="InterPro" id="IPR009073">
    <property type="entry name" value="HscB_oligo_C"/>
</dbReference>
<dbReference type="SMART" id="SM00271">
    <property type="entry name" value="DnaJ"/>
    <property type="match status" value="1"/>
</dbReference>
<dbReference type="GO" id="GO:0044571">
    <property type="term" value="P:[2Fe-2S] cluster assembly"/>
    <property type="evidence" value="ECO:0007669"/>
    <property type="project" value="InterPro"/>
</dbReference>
<dbReference type="InterPro" id="IPR036386">
    <property type="entry name" value="HscB_C_sf"/>
</dbReference>
<evidence type="ECO:0000256" key="2">
    <source>
        <dbReference type="ARBA" id="ARBA00017570"/>
    </source>
</evidence>
<dbReference type="AlphaFoldDB" id="A0A4D6YA86"/>
<dbReference type="Gene3D" id="1.20.1280.20">
    <property type="entry name" value="HscB, C-terminal domain"/>
    <property type="match status" value="1"/>
</dbReference>
<reference evidence="9 10" key="2">
    <citation type="submission" date="2019-05" db="EMBL/GenBank/DDBJ databases">
        <title>Genome evolution of the obligate endosymbiont Buchnera aphidicola.</title>
        <authorList>
            <person name="Moran N.A."/>
        </authorList>
    </citation>
    <scope>NUCLEOTIDE SEQUENCE [LARGE SCALE GENOMIC DNA]</scope>
    <source>
        <strain evidence="9 10">Rpa</strain>
    </source>
</reference>
<reference evidence="9 10" key="1">
    <citation type="submission" date="2018-12" db="EMBL/GenBank/DDBJ databases">
        <authorList>
            <person name="Chong R.A."/>
        </authorList>
    </citation>
    <scope>NUCLEOTIDE SEQUENCE [LARGE SCALE GENOMIC DNA]</scope>
    <source>
        <strain evidence="9 10">Rpa</strain>
    </source>
</reference>
<proteinExistence type="inferred from homology"/>
<keyword evidence="3 7" id="KW-0143">Chaperone</keyword>
<organism evidence="9 10">
    <name type="scientific">Buchnera aphidicola subsp. Rhopalosiphum padi</name>
    <dbReference type="NCBI Taxonomy" id="98793"/>
    <lineage>
        <taxon>Bacteria</taxon>
        <taxon>Pseudomonadati</taxon>
        <taxon>Pseudomonadota</taxon>
        <taxon>Gammaproteobacteria</taxon>
        <taxon>Enterobacterales</taxon>
        <taxon>Erwiniaceae</taxon>
        <taxon>Buchnera</taxon>
    </lineage>
</organism>
<dbReference type="RefSeq" id="WP_158337692.1">
    <property type="nucleotide sequence ID" value="NZ_CP034858.1"/>
</dbReference>
<protein>
    <recommendedName>
        <fullName evidence="2 7">Co-chaperone protein HscB</fullName>
    </recommendedName>
    <alternativeName>
        <fullName evidence="6 7">Hsc20</fullName>
    </alternativeName>
</protein>
<dbReference type="PANTHER" id="PTHR14021:SF15">
    <property type="entry name" value="IRON-SULFUR CLUSTER CO-CHAPERONE PROTEIN HSCB"/>
    <property type="match status" value="1"/>
</dbReference>
<dbReference type="SUPFAM" id="SSF46565">
    <property type="entry name" value="Chaperone J-domain"/>
    <property type="match status" value="1"/>
</dbReference>
<evidence type="ECO:0000313" key="10">
    <source>
        <dbReference type="Proteomes" id="UP000298688"/>
    </source>
</evidence>
<dbReference type="SUPFAM" id="SSF47144">
    <property type="entry name" value="HSC20 (HSCB), C-terminal oligomerisation domain"/>
    <property type="match status" value="1"/>
</dbReference>
<dbReference type="Gene3D" id="1.10.287.110">
    <property type="entry name" value="DnaJ domain"/>
    <property type="match status" value="1"/>
</dbReference>
<evidence type="ECO:0000259" key="8">
    <source>
        <dbReference type="PROSITE" id="PS50076"/>
    </source>
</evidence>
<sequence length="164" mass="20077">MDYFTLFNLPKKYRINKSLLSKNFYKLQLKFHPDLFINHSEFEKKIVLQKSIKINKGYKILQDSLTRGMYLLSLNGFKVSKEKFLSEDKHFLKKYFFLYEELNFLTENNCDEAQINTFFKKIEKKIKNYEQIIEIKFNEKKWDDVIKLITELLFFKKIQTRLKK</sequence>
<dbReference type="PROSITE" id="PS50076">
    <property type="entry name" value="DNAJ_2"/>
    <property type="match status" value="1"/>
</dbReference>
<comment type="similarity">
    <text evidence="1 7">Belongs to the HscB family.</text>
</comment>